<evidence type="ECO:0000256" key="1">
    <source>
        <dbReference type="ARBA" id="ARBA00004123"/>
    </source>
</evidence>
<dbReference type="InterPro" id="IPR001487">
    <property type="entry name" value="Bromodomain"/>
</dbReference>
<dbReference type="GO" id="GO:0016514">
    <property type="term" value="C:SWI/SNF complex"/>
    <property type="evidence" value="ECO:0007669"/>
    <property type="project" value="TreeGrafter"/>
</dbReference>
<dbReference type="InterPro" id="IPR036427">
    <property type="entry name" value="Bromodomain-like_sf"/>
</dbReference>
<keyword evidence="4" id="KW-0805">Transcription regulation</keyword>
<dbReference type="CDD" id="cd05524">
    <property type="entry name" value="Bromo_polybromo_I"/>
    <property type="match status" value="1"/>
</dbReference>
<dbReference type="AlphaFoldDB" id="A0AAW1U5A9"/>
<keyword evidence="5 8" id="KW-0103">Bromodomain</keyword>
<keyword evidence="12" id="KW-1185">Reference proteome</keyword>
<dbReference type="PRINTS" id="PR00503">
    <property type="entry name" value="BROMODOMAIN"/>
</dbReference>
<dbReference type="GO" id="GO:0006368">
    <property type="term" value="P:transcription elongation by RNA polymerase II"/>
    <property type="evidence" value="ECO:0007669"/>
    <property type="project" value="TreeGrafter"/>
</dbReference>
<evidence type="ECO:0000256" key="6">
    <source>
        <dbReference type="ARBA" id="ARBA00023163"/>
    </source>
</evidence>
<dbReference type="Pfam" id="PF00439">
    <property type="entry name" value="Bromodomain"/>
    <property type="match status" value="1"/>
</dbReference>
<feature type="domain" description="Bromo" evidence="10">
    <location>
        <begin position="60"/>
        <end position="130"/>
    </location>
</feature>
<evidence type="ECO:0000256" key="9">
    <source>
        <dbReference type="SAM" id="MobiDB-lite"/>
    </source>
</evidence>
<dbReference type="SMART" id="SM00297">
    <property type="entry name" value="BROMO"/>
    <property type="match status" value="1"/>
</dbReference>
<dbReference type="GO" id="GO:0016586">
    <property type="term" value="C:RSC-type complex"/>
    <property type="evidence" value="ECO:0007669"/>
    <property type="project" value="InterPro"/>
</dbReference>
<dbReference type="PANTHER" id="PTHR16062:SF19">
    <property type="entry name" value="PROTEIN POLYBROMO-1"/>
    <property type="match status" value="1"/>
</dbReference>
<dbReference type="GO" id="GO:0006338">
    <property type="term" value="P:chromatin remodeling"/>
    <property type="evidence" value="ECO:0007669"/>
    <property type="project" value="InterPro"/>
</dbReference>
<dbReference type="PANTHER" id="PTHR16062">
    <property type="entry name" value="SWI/SNF-RELATED"/>
    <property type="match status" value="1"/>
</dbReference>
<evidence type="ECO:0000256" key="4">
    <source>
        <dbReference type="ARBA" id="ARBA00023015"/>
    </source>
</evidence>
<sequence>MSKRRRTSSIASRGHEDDSLDSLEASTSSGPTMRKRSKKQDPMELCQQLYDTIRSHKKEDGSLLCDSFIRVPKRRQEPGYYEVVTNPIDLLKVQQKLKTDEYEDIDDLQNDIELIVSNTKAFYKKNSQEHKDALDLWALFLSNKNRLLCSKDDDVEVKSRSVRSKKRSLPLEKLDIDHSEDTSESSVNLDDEMSIYEELSQQ</sequence>
<keyword evidence="2" id="KW-0677">Repeat</keyword>
<dbReference type="EMBL" id="JARQZJ010000061">
    <property type="protein sequence ID" value="KAK9878877.1"/>
    <property type="molecule type" value="Genomic_DNA"/>
</dbReference>
<dbReference type="SUPFAM" id="SSF47370">
    <property type="entry name" value="Bromodomain"/>
    <property type="match status" value="1"/>
</dbReference>
<feature type="region of interest" description="Disordered" evidence="9">
    <location>
        <begin position="1"/>
        <end position="43"/>
    </location>
</feature>
<evidence type="ECO:0000256" key="3">
    <source>
        <dbReference type="ARBA" id="ARBA00022853"/>
    </source>
</evidence>
<evidence type="ECO:0000313" key="11">
    <source>
        <dbReference type="EMBL" id="KAK9878877.1"/>
    </source>
</evidence>
<organism evidence="11 12">
    <name type="scientific">Henosepilachna vigintioctopunctata</name>
    <dbReference type="NCBI Taxonomy" id="420089"/>
    <lineage>
        <taxon>Eukaryota</taxon>
        <taxon>Metazoa</taxon>
        <taxon>Ecdysozoa</taxon>
        <taxon>Arthropoda</taxon>
        <taxon>Hexapoda</taxon>
        <taxon>Insecta</taxon>
        <taxon>Pterygota</taxon>
        <taxon>Neoptera</taxon>
        <taxon>Endopterygota</taxon>
        <taxon>Coleoptera</taxon>
        <taxon>Polyphaga</taxon>
        <taxon>Cucujiformia</taxon>
        <taxon>Coccinelloidea</taxon>
        <taxon>Coccinellidae</taxon>
        <taxon>Epilachninae</taxon>
        <taxon>Epilachnini</taxon>
        <taxon>Henosepilachna</taxon>
    </lineage>
</organism>
<evidence type="ECO:0000313" key="12">
    <source>
        <dbReference type="Proteomes" id="UP001431783"/>
    </source>
</evidence>
<comment type="caution">
    <text evidence="11">The sequence shown here is derived from an EMBL/GenBank/DDBJ whole genome shotgun (WGS) entry which is preliminary data.</text>
</comment>
<comment type="subcellular location">
    <subcellularLocation>
        <location evidence="1">Nucleus</location>
    </subcellularLocation>
</comment>
<accession>A0AAW1U5A9</accession>
<evidence type="ECO:0000256" key="8">
    <source>
        <dbReference type="PROSITE-ProRule" id="PRU00035"/>
    </source>
</evidence>
<reference evidence="11 12" key="1">
    <citation type="submission" date="2023-03" db="EMBL/GenBank/DDBJ databases">
        <title>Genome insight into feeding habits of ladybird beetles.</title>
        <authorList>
            <person name="Li H.-S."/>
            <person name="Huang Y.-H."/>
            <person name="Pang H."/>
        </authorList>
    </citation>
    <scope>NUCLEOTIDE SEQUENCE [LARGE SCALE GENOMIC DNA]</scope>
    <source>
        <strain evidence="11">SYSU_2023b</strain>
        <tissue evidence="11">Whole body</tissue>
    </source>
</reference>
<evidence type="ECO:0000256" key="5">
    <source>
        <dbReference type="ARBA" id="ARBA00023117"/>
    </source>
</evidence>
<dbReference type="FunFam" id="1.20.920.10:FF:000057">
    <property type="entry name" value="Polybromo 1"/>
    <property type="match status" value="1"/>
</dbReference>
<dbReference type="PROSITE" id="PS50014">
    <property type="entry name" value="BROMODOMAIN_2"/>
    <property type="match status" value="1"/>
</dbReference>
<keyword evidence="6" id="KW-0804">Transcription</keyword>
<feature type="region of interest" description="Disordered" evidence="9">
    <location>
        <begin position="173"/>
        <end position="202"/>
    </location>
</feature>
<proteinExistence type="predicted"/>
<dbReference type="GO" id="GO:0003682">
    <property type="term" value="F:chromatin binding"/>
    <property type="evidence" value="ECO:0007669"/>
    <property type="project" value="TreeGrafter"/>
</dbReference>
<dbReference type="Proteomes" id="UP001431783">
    <property type="component" value="Unassembled WGS sequence"/>
</dbReference>
<evidence type="ECO:0000259" key="10">
    <source>
        <dbReference type="PROSITE" id="PS50014"/>
    </source>
</evidence>
<evidence type="ECO:0000256" key="2">
    <source>
        <dbReference type="ARBA" id="ARBA00022737"/>
    </source>
</evidence>
<dbReference type="Gene3D" id="1.20.920.10">
    <property type="entry name" value="Bromodomain-like"/>
    <property type="match status" value="1"/>
</dbReference>
<dbReference type="InterPro" id="IPR037382">
    <property type="entry name" value="Rsc/polybromo"/>
</dbReference>
<protein>
    <recommendedName>
        <fullName evidence="10">Bromo domain-containing protein</fullName>
    </recommendedName>
</protein>
<name>A0AAW1U5A9_9CUCU</name>
<keyword evidence="3" id="KW-0156">Chromatin regulator</keyword>
<gene>
    <name evidence="11" type="ORF">WA026_003706</name>
</gene>
<keyword evidence="7" id="KW-0539">Nucleus</keyword>
<evidence type="ECO:0000256" key="7">
    <source>
        <dbReference type="ARBA" id="ARBA00023242"/>
    </source>
</evidence>